<gene>
    <name evidence="2" type="ORF">HNQ57_000364</name>
</gene>
<dbReference type="InterPro" id="IPR011576">
    <property type="entry name" value="Pyridox_Oxase_N"/>
</dbReference>
<reference evidence="2 3" key="1">
    <citation type="submission" date="2020-08" db="EMBL/GenBank/DDBJ databases">
        <title>Genomic Encyclopedia of Type Strains, Phase IV (KMG-IV): sequencing the most valuable type-strain genomes for metagenomic binning, comparative biology and taxonomic classification.</title>
        <authorList>
            <person name="Goeker M."/>
        </authorList>
    </citation>
    <scope>NUCLEOTIDE SEQUENCE [LARGE SCALE GENOMIC DNA]</scope>
    <source>
        <strain evidence="2 3">DSM 25701</strain>
    </source>
</reference>
<proteinExistence type="predicted"/>
<dbReference type="InterPro" id="IPR012349">
    <property type="entry name" value="Split_barrel_FMN-bd"/>
</dbReference>
<sequence>MKLTSLEQVQKRVGKLPAPRDLKVIDHIDEHARRWLSYTRFGFFGFGNDGHIQLSAAGGGEGFVSVLDARHLLIPLSALDTGSIVENGLSFGALFIVSGMDETLRVNGTVANVADDLLTLRVDECYLHCAKAFRRSNFWAPRSFERSNDAVSEYIQQATFLALATINSSGQADVSPKGDPENFLIQEEEGIIYLADRPGNRRIDSFRNIIEQPKVSIIAMVPGCKDILVLRGTAALCTDEGLLQRFTVQGKEPLIVTKINPSAMQIKPSIALTESALWPSQMAPKDLIPSEIFKSHIKQSKENSIQAKIARAAVSLPGAMEKGLALDYKKNMY</sequence>
<feature type="domain" description="Pyridoxamine 5'-phosphate oxidase N-terminal" evidence="1">
    <location>
        <begin position="149"/>
        <end position="257"/>
    </location>
</feature>
<dbReference type="PANTHER" id="PTHR42815">
    <property type="entry name" value="FAD-BINDING, PUTATIVE (AFU_ORTHOLOGUE AFUA_6G07600)-RELATED"/>
    <property type="match status" value="1"/>
</dbReference>
<dbReference type="Gene3D" id="2.30.110.10">
    <property type="entry name" value="Electron Transport, Fmn-binding Protein, Chain A"/>
    <property type="match status" value="1"/>
</dbReference>
<evidence type="ECO:0000313" key="3">
    <source>
        <dbReference type="Proteomes" id="UP000536640"/>
    </source>
</evidence>
<dbReference type="RefSeq" id="WP_221301536.1">
    <property type="nucleotide sequence ID" value="NZ_JACHHW010000001.1"/>
</dbReference>
<accession>A0A840QZG5</accession>
<evidence type="ECO:0000259" key="1">
    <source>
        <dbReference type="Pfam" id="PF01243"/>
    </source>
</evidence>
<protein>
    <recommendedName>
        <fullName evidence="1">Pyridoxamine 5'-phosphate oxidase N-terminal domain-containing protein</fullName>
    </recommendedName>
</protein>
<dbReference type="Pfam" id="PF01243">
    <property type="entry name" value="PNPOx_N"/>
    <property type="match status" value="1"/>
</dbReference>
<dbReference type="SUPFAM" id="SSF50475">
    <property type="entry name" value="FMN-binding split barrel"/>
    <property type="match status" value="1"/>
</dbReference>
<dbReference type="EMBL" id="JACHHW010000001">
    <property type="protein sequence ID" value="MBB5186105.1"/>
    <property type="molecule type" value="Genomic_DNA"/>
</dbReference>
<organism evidence="2 3">
    <name type="scientific">Zhongshania antarctica</name>
    <dbReference type="NCBI Taxonomy" id="641702"/>
    <lineage>
        <taxon>Bacteria</taxon>
        <taxon>Pseudomonadati</taxon>
        <taxon>Pseudomonadota</taxon>
        <taxon>Gammaproteobacteria</taxon>
        <taxon>Cellvibrionales</taxon>
        <taxon>Spongiibacteraceae</taxon>
        <taxon>Zhongshania</taxon>
    </lineage>
</organism>
<dbReference type="AlphaFoldDB" id="A0A840QZG5"/>
<dbReference type="PANTHER" id="PTHR42815:SF2">
    <property type="entry name" value="FAD-BINDING, PUTATIVE (AFU_ORTHOLOGUE AFUA_6G07600)-RELATED"/>
    <property type="match status" value="1"/>
</dbReference>
<keyword evidence="3" id="KW-1185">Reference proteome</keyword>
<dbReference type="Proteomes" id="UP000536640">
    <property type="component" value="Unassembled WGS sequence"/>
</dbReference>
<evidence type="ECO:0000313" key="2">
    <source>
        <dbReference type="EMBL" id="MBB5186105.1"/>
    </source>
</evidence>
<comment type="caution">
    <text evidence="2">The sequence shown here is derived from an EMBL/GenBank/DDBJ whole genome shotgun (WGS) entry which is preliminary data.</text>
</comment>
<name>A0A840QZG5_9GAMM</name>